<dbReference type="PANTHER" id="PTHR34653">
    <property type="match status" value="1"/>
</dbReference>
<dbReference type="GO" id="GO:0071973">
    <property type="term" value="P:bacterial-type flagellum-dependent cell motility"/>
    <property type="evidence" value="ECO:0007669"/>
    <property type="project" value="InterPro"/>
</dbReference>
<accession>A0A383XPI7</accession>
<reference evidence="6 7" key="1">
    <citation type="submission" date="2018-05" db="EMBL/GenBank/DDBJ databases">
        <title>Abyssibacter profundi OUC007T gen. nov., sp. nov, a marine bacterium isolated from seawater of the Mariana Trench.</title>
        <authorList>
            <person name="Zhou S."/>
        </authorList>
    </citation>
    <scope>NUCLEOTIDE SEQUENCE [LARGE SCALE GENOMIC DNA]</scope>
    <source>
        <strain evidence="6 7">OUC007</strain>
    </source>
</reference>
<dbReference type="GO" id="GO:0003774">
    <property type="term" value="F:cytoskeletal motor activity"/>
    <property type="evidence" value="ECO:0007669"/>
    <property type="project" value="InterPro"/>
</dbReference>
<evidence type="ECO:0000256" key="5">
    <source>
        <dbReference type="HAMAP-Rule" id="MF_00724"/>
    </source>
</evidence>
<dbReference type="Pfam" id="PF02049">
    <property type="entry name" value="FliE"/>
    <property type="match status" value="1"/>
</dbReference>
<dbReference type="OrthoDB" id="8909229at2"/>
<evidence type="ECO:0000313" key="6">
    <source>
        <dbReference type="EMBL" id="PWN54541.1"/>
    </source>
</evidence>
<evidence type="ECO:0000256" key="4">
    <source>
        <dbReference type="ARBA" id="ARBA00023143"/>
    </source>
</evidence>
<comment type="similarity">
    <text evidence="2 5">Belongs to the FliE family.</text>
</comment>
<evidence type="ECO:0000256" key="1">
    <source>
        <dbReference type="ARBA" id="ARBA00004117"/>
    </source>
</evidence>
<organism evidence="6 7">
    <name type="scientific">Abyssibacter profundi</name>
    <dbReference type="NCBI Taxonomy" id="2182787"/>
    <lineage>
        <taxon>Bacteria</taxon>
        <taxon>Pseudomonadati</taxon>
        <taxon>Pseudomonadota</taxon>
        <taxon>Gammaproteobacteria</taxon>
        <taxon>Chromatiales</taxon>
        <taxon>Oceanococcaceae</taxon>
        <taxon>Abyssibacter</taxon>
    </lineage>
</organism>
<dbReference type="RefSeq" id="WP_109721696.1">
    <property type="nucleotide sequence ID" value="NZ_QEQK01000024.1"/>
</dbReference>
<keyword evidence="6" id="KW-0966">Cell projection</keyword>
<dbReference type="InterPro" id="IPR001624">
    <property type="entry name" value="FliE"/>
</dbReference>
<gene>
    <name evidence="5" type="primary">fliE</name>
    <name evidence="6" type="ORF">DEH80_16860</name>
</gene>
<dbReference type="PRINTS" id="PR01006">
    <property type="entry name" value="FLGHOOKFLIE"/>
</dbReference>
<comment type="caution">
    <text evidence="6">The sequence shown here is derived from an EMBL/GenBank/DDBJ whole genome shotgun (WGS) entry which is preliminary data.</text>
</comment>
<dbReference type="HAMAP" id="MF_00724">
    <property type="entry name" value="FliE"/>
    <property type="match status" value="1"/>
</dbReference>
<evidence type="ECO:0000256" key="3">
    <source>
        <dbReference type="ARBA" id="ARBA00018024"/>
    </source>
</evidence>
<keyword evidence="6" id="KW-0969">Cilium</keyword>
<name>A0A383XPI7_9GAMM</name>
<proteinExistence type="inferred from homology"/>
<dbReference type="AlphaFoldDB" id="A0A383XPI7"/>
<dbReference type="PANTHER" id="PTHR34653:SF1">
    <property type="entry name" value="FLAGELLAR HOOK-BASAL BODY COMPLEX PROTEIN FLIE"/>
    <property type="match status" value="1"/>
</dbReference>
<sequence>MSNVEIQSVLSQIRSLRTQSPSVAADRPAASEALSTVGRAQEPSFADAAKAVLDSVNEAQQASNDLKTRFQMGDPQTDLAQVMLASGRAQVSFTALNEVRNRLVSAYQDVMNMPI</sequence>
<comment type="subcellular location">
    <subcellularLocation>
        <location evidence="1 5">Bacterial flagellum basal body</location>
    </subcellularLocation>
</comment>
<dbReference type="GO" id="GO:0009425">
    <property type="term" value="C:bacterial-type flagellum basal body"/>
    <property type="evidence" value="ECO:0007669"/>
    <property type="project" value="UniProtKB-SubCell"/>
</dbReference>
<evidence type="ECO:0000256" key="2">
    <source>
        <dbReference type="ARBA" id="ARBA00009272"/>
    </source>
</evidence>
<dbReference type="GO" id="GO:0005198">
    <property type="term" value="F:structural molecule activity"/>
    <property type="evidence" value="ECO:0007669"/>
    <property type="project" value="UniProtKB-UniRule"/>
</dbReference>
<dbReference type="EMBL" id="QEQK01000024">
    <property type="protein sequence ID" value="PWN54541.1"/>
    <property type="molecule type" value="Genomic_DNA"/>
</dbReference>
<dbReference type="Proteomes" id="UP000251800">
    <property type="component" value="Unassembled WGS sequence"/>
</dbReference>
<evidence type="ECO:0000313" key="7">
    <source>
        <dbReference type="Proteomes" id="UP000251800"/>
    </source>
</evidence>
<keyword evidence="6" id="KW-0282">Flagellum</keyword>
<protein>
    <recommendedName>
        <fullName evidence="3 5">Flagellar hook-basal body complex protein FliE</fullName>
    </recommendedName>
</protein>
<keyword evidence="4 5" id="KW-0975">Bacterial flagellum</keyword>
<dbReference type="NCBIfam" id="TIGR00205">
    <property type="entry name" value="fliE"/>
    <property type="match status" value="1"/>
</dbReference>
<keyword evidence="7" id="KW-1185">Reference proteome</keyword>